<accession>A0A1C5JS89</accession>
<keyword evidence="3" id="KW-1185">Reference proteome</keyword>
<dbReference type="Pfam" id="PF06912">
    <property type="entry name" value="DUF1275"/>
    <property type="match status" value="1"/>
</dbReference>
<sequence length="251" mass="25644">MPTINSAYPRRFRWTTTGPPRSSDRQRRGRELMAVVLAVNSGATDAIGFLALGGAFTSVMTGNMVLLGVAVAGADGALAVHAGAAIACFILGCSLGTRIAGTPRPDDPVWPPAVTRALAVEGVVLTGYAVGWWLSGGHPSGQLQLSLLVLNALALGIQSSTVQRFGVAGLSTTYLTGTLTTVIARLTSGHRLRDVTPSVRTLLGLIAGAALGGLLAVRAPVWAPLVQLGSLGTVLAAAVAAIQPAPDRDRP</sequence>
<dbReference type="OrthoDB" id="3544269at2"/>
<evidence type="ECO:0000313" key="2">
    <source>
        <dbReference type="EMBL" id="SCG73432.1"/>
    </source>
</evidence>
<feature type="transmembrane region" description="Helical" evidence="1">
    <location>
        <begin position="113"/>
        <end position="134"/>
    </location>
</feature>
<dbReference type="Proteomes" id="UP000198221">
    <property type="component" value="Chromosome I"/>
</dbReference>
<reference evidence="3" key="1">
    <citation type="submission" date="2016-06" db="EMBL/GenBank/DDBJ databases">
        <authorList>
            <person name="Varghese N."/>
            <person name="Submissions Spin"/>
        </authorList>
    </citation>
    <scope>NUCLEOTIDE SEQUENCE [LARGE SCALE GENOMIC DNA]</scope>
    <source>
        <strain evidence="3">DSM 43819</strain>
    </source>
</reference>
<evidence type="ECO:0000256" key="1">
    <source>
        <dbReference type="SAM" id="Phobius"/>
    </source>
</evidence>
<proteinExistence type="predicted"/>
<evidence type="ECO:0000313" key="3">
    <source>
        <dbReference type="Proteomes" id="UP000198221"/>
    </source>
</evidence>
<keyword evidence="1" id="KW-1133">Transmembrane helix</keyword>
<keyword evidence="1" id="KW-0472">Membrane</keyword>
<dbReference type="EMBL" id="LT607754">
    <property type="protein sequence ID" value="SCG73432.1"/>
    <property type="molecule type" value="Genomic_DNA"/>
</dbReference>
<feature type="transmembrane region" description="Helical" evidence="1">
    <location>
        <begin position="76"/>
        <end position="101"/>
    </location>
</feature>
<gene>
    <name evidence="2" type="ORF">GA0070613_5305</name>
</gene>
<dbReference type="AlphaFoldDB" id="A0A1C5JS89"/>
<dbReference type="InterPro" id="IPR010699">
    <property type="entry name" value="DUF1275"/>
</dbReference>
<dbReference type="PANTHER" id="PTHR37314:SF4">
    <property type="entry name" value="UPF0700 TRANSMEMBRANE PROTEIN YOAK"/>
    <property type="match status" value="1"/>
</dbReference>
<protein>
    <submittedName>
        <fullName evidence="2">Uncharacterized membrane protein YoaK, UPF0700 family</fullName>
    </submittedName>
</protein>
<dbReference type="PANTHER" id="PTHR37314">
    <property type="entry name" value="SLR0142 PROTEIN"/>
    <property type="match status" value="1"/>
</dbReference>
<organism evidence="2 3">
    <name type="scientific">Micromonospora inositola</name>
    <dbReference type="NCBI Taxonomy" id="47865"/>
    <lineage>
        <taxon>Bacteria</taxon>
        <taxon>Bacillati</taxon>
        <taxon>Actinomycetota</taxon>
        <taxon>Actinomycetes</taxon>
        <taxon>Micromonosporales</taxon>
        <taxon>Micromonosporaceae</taxon>
        <taxon>Micromonospora</taxon>
    </lineage>
</organism>
<keyword evidence="1" id="KW-0812">Transmembrane</keyword>
<feature type="transmembrane region" description="Helical" evidence="1">
    <location>
        <begin position="32"/>
        <end position="56"/>
    </location>
</feature>
<feature type="transmembrane region" description="Helical" evidence="1">
    <location>
        <begin position="165"/>
        <end position="186"/>
    </location>
</feature>
<name>A0A1C5JS89_9ACTN</name>
<feature type="transmembrane region" description="Helical" evidence="1">
    <location>
        <begin position="198"/>
        <end position="216"/>
    </location>
</feature>
<dbReference type="RefSeq" id="WP_089014683.1">
    <property type="nucleotide sequence ID" value="NZ_LT607754.1"/>
</dbReference>